<evidence type="ECO:0000313" key="21">
    <source>
        <dbReference type="Proteomes" id="UP000422569"/>
    </source>
</evidence>
<feature type="binding site" evidence="16">
    <location>
        <position position="182"/>
    </location>
    <ligand>
        <name>Fe cation</name>
        <dbReference type="ChEBI" id="CHEBI:24875"/>
    </ligand>
</feature>
<evidence type="ECO:0000259" key="19">
    <source>
        <dbReference type="Pfam" id="PF02744"/>
    </source>
</evidence>
<dbReference type="GO" id="GO:0005737">
    <property type="term" value="C:cytoplasm"/>
    <property type="evidence" value="ECO:0007669"/>
    <property type="project" value="TreeGrafter"/>
</dbReference>
<feature type="binding site" evidence="14">
    <location>
        <begin position="311"/>
        <end position="312"/>
    </location>
    <ligand>
        <name>UDP-alpha-D-glucose</name>
        <dbReference type="ChEBI" id="CHEBI:58885"/>
        <note>ligand shared between dimeric partners</note>
    </ligand>
</feature>
<organism evidence="20 21">
    <name type="scientific">Methylocystis parvus</name>
    <dbReference type="NCBI Taxonomy" id="134"/>
    <lineage>
        <taxon>Bacteria</taxon>
        <taxon>Pseudomonadati</taxon>
        <taxon>Pseudomonadota</taxon>
        <taxon>Alphaproteobacteria</taxon>
        <taxon>Hyphomicrobiales</taxon>
        <taxon>Methylocystaceae</taxon>
        <taxon>Methylocystis</taxon>
    </lineage>
</organism>
<feature type="domain" description="Galactose-1-phosphate uridyl transferase N-terminal" evidence="18">
    <location>
        <begin position="6"/>
        <end position="176"/>
    </location>
</feature>
<evidence type="ECO:0000256" key="1">
    <source>
        <dbReference type="ARBA" id="ARBA00001107"/>
    </source>
</evidence>
<reference evidence="20 21" key="1">
    <citation type="submission" date="2019-09" db="EMBL/GenBank/DDBJ databases">
        <title>Isolation and complete genome sequencing of Methylocystis species.</title>
        <authorList>
            <person name="Rumah B.L."/>
            <person name="Stead C.E."/>
            <person name="Stevens B.C."/>
            <person name="Minton N.P."/>
            <person name="Grosse-Honebrink A."/>
            <person name="Zhang Y."/>
        </authorList>
    </citation>
    <scope>NUCLEOTIDE SEQUENCE [LARGE SCALE GENOMIC DNA]</scope>
    <source>
        <strain evidence="20 21">BRCS2</strain>
    </source>
</reference>
<keyword evidence="9 15" id="KW-0862">Zinc</keyword>
<evidence type="ECO:0000256" key="12">
    <source>
        <dbReference type="NCBIfam" id="TIGR00209"/>
    </source>
</evidence>
<comment type="cofactor">
    <cofactor evidence="15">
        <name>Zn(2+)</name>
        <dbReference type="ChEBI" id="CHEBI:29105"/>
    </cofactor>
    <text evidence="15">Binds 1 zinc ion per subunit.</text>
</comment>
<comment type="similarity">
    <text evidence="3 17">Belongs to the galactose-1-phosphate uridylyltransferase type 1 family.</text>
</comment>
<evidence type="ECO:0000256" key="14">
    <source>
        <dbReference type="PIRSR" id="PIRSR000808-2"/>
    </source>
</evidence>
<feature type="binding site" evidence="14">
    <location>
        <begin position="316"/>
        <end position="317"/>
    </location>
    <ligand>
        <name>UDP-alpha-D-glucose</name>
        <dbReference type="ChEBI" id="CHEBI:58885"/>
        <note>ligand shared between dimeric partners</note>
    </ligand>
</feature>
<dbReference type="InterPro" id="IPR005849">
    <property type="entry name" value="GalP_Utransf_N"/>
</dbReference>
<evidence type="ECO:0000256" key="10">
    <source>
        <dbReference type="ARBA" id="ARBA00023144"/>
    </source>
</evidence>
<dbReference type="NCBIfam" id="TIGR00209">
    <property type="entry name" value="galT_1"/>
    <property type="match status" value="1"/>
</dbReference>
<dbReference type="InterPro" id="IPR001937">
    <property type="entry name" value="GalP_UDPtransf1"/>
</dbReference>
<evidence type="ECO:0000256" key="15">
    <source>
        <dbReference type="PIRSR" id="PIRSR000808-3"/>
    </source>
</evidence>
<name>A0A6B8M0I2_9HYPH</name>
<evidence type="ECO:0000256" key="13">
    <source>
        <dbReference type="PIRSR" id="PIRSR000808-1"/>
    </source>
</evidence>
<dbReference type="Gene3D" id="3.30.428.10">
    <property type="entry name" value="HIT-like"/>
    <property type="match status" value="2"/>
</dbReference>
<dbReference type="UniPathway" id="UPA00214"/>
<dbReference type="GO" id="GO:0033499">
    <property type="term" value="P:galactose catabolic process via UDP-galactose, Leloir pathway"/>
    <property type="evidence" value="ECO:0007669"/>
    <property type="project" value="TreeGrafter"/>
</dbReference>
<dbReference type="EC" id="2.7.7.12" evidence="4 12"/>
<dbReference type="GO" id="GO:0008108">
    <property type="term" value="F:UDP-glucose:hexose-1-phosphate uridylyltransferase activity"/>
    <property type="evidence" value="ECO:0007669"/>
    <property type="project" value="UniProtKB-UniRule"/>
</dbReference>
<dbReference type="CDD" id="cd00608">
    <property type="entry name" value="GalT"/>
    <property type="match status" value="1"/>
</dbReference>
<keyword evidence="11 17" id="KW-0119">Carbohydrate metabolism</keyword>
<feature type="domain" description="Galactose-1-phosphate uridyl transferase C-terminal" evidence="19">
    <location>
        <begin position="186"/>
        <end position="337"/>
    </location>
</feature>
<keyword evidence="6 17" id="KW-0808">Transferase</keyword>
<feature type="binding site" description="in other chain" evidence="14">
    <location>
        <begin position="159"/>
        <end position="161"/>
    </location>
    <ligand>
        <name>UDP-alpha-D-glucose</name>
        <dbReference type="ChEBI" id="CHEBI:58885"/>
        <note>ligand shared between dimeric partners</note>
    </ligand>
</feature>
<dbReference type="Pfam" id="PF01087">
    <property type="entry name" value="GalP_UDP_transf"/>
    <property type="match status" value="1"/>
</dbReference>
<feature type="binding site" description="in other chain" evidence="14">
    <location>
        <begin position="75"/>
        <end position="76"/>
    </location>
    <ligand>
        <name>UDP-alpha-D-glucose</name>
        <dbReference type="ChEBI" id="CHEBI:58885"/>
        <note>ligand shared between dimeric partners</note>
    </ligand>
</feature>
<evidence type="ECO:0000256" key="3">
    <source>
        <dbReference type="ARBA" id="ARBA00010951"/>
    </source>
</evidence>
<accession>A0A6B8M0I2</accession>
<dbReference type="AlphaFoldDB" id="A0A6B8M0I2"/>
<gene>
    <name evidence="20" type="ORF">F7D14_01845</name>
</gene>
<feature type="binding site" evidence="15">
    <location>
        <position position="50"/>
    </location>
    <ligand>
        <name>Zn(2+)</name>
        <dbReference type="ChEBI" id="CHEBI:29105"/>
    </ligand>
</feature>
<evidence type="ECO:0000256" key="16">
    <source>
        <dbReference type="PIRSR" id="PIRSR000808-4"/>
    </source>
</evidence>
<comment type="catalytic activity">
    <reaction evidence="1 17">
        <text>alpha-D-galactose 1-phosphate + UDP-alpha-D-glucose = alpha-D-glucose 1-phosphate + UDP-alpha-D-galactose</text>
        <dbReference type="Rhea" id="RHEA:13989"/>
        <dbReference type="ChEBI" id="CHEBI:58336"/>
        <dbReference type="ChEBI" id="CHEBI:58601"/>
        <dbReference type="ChEBI" id="CHEBI:58885"/>
        <dbReference type="ChEBI" id="CHEBI:66914"/>
        <dbReference type="EC" id="2.7.7.12"/>
    </reaction>
</comment>
<evidence type="ECO:0000256" key="17">
    <source>
        <dbReference type="RuleBase" id="RU000506"/>
    </source>
</evidence>
<feature type="binding site" evidence="16">
    <location>
        <position position="281"/>
    </location>
    <ligand>
        <name>Fe cation</name>
        <dbReference type="ChEBI" id="CHEBI:24875"/>
    </ligand>
</feature>
<dbReference type="EMBL" id="CP044331">
    <property type="protein sequence ID" value="QGM96351.1"/>
    <property type="molecule type" value="Genomic_DNA"/>
</dbReference>
<dbReference type="PANTHER" id="PTHR11943:SF1">
    <property type="entry name" value="GALACTOSE-1-PHOSPHATE URIDYLYLTRANSFERASE"/>
    <property type="match status" value="1"/>
</dbReference>
<dbReference type="InterPro" id="IPR019779">
    <property type="entry name" value="GalP_UDPtransf1_His-AS"/>
</dbReference>
<keyword evidence="10 17" id="KW-0299">Galactose metabolism</keyword>
<dbReference type="PROSITE" id="PS00117">
    <property type="entry name" value="GAL_P_UDP_TRANSF_I"/>
    <property type="match status" value="1"/>
</dbReference>
<feature type="binding site" evidence="15">
    <location>
        <position position="53"/>
    </location>
    <ligand>
        <name>Zn(2+)</name>
        <dbReference type="ChEBI" id="CHEBI:29105"/>
    </ligand>
</feature>
<feature type="binding site" evidence="15">
    <location>
        <position position="164"/>
    </location>
    <ligand>
        <name>Zn(2+)</name>
        <dbReference type="ChEBI" id="CHEBI:29105"/>
    </ligand>
</feature>
<comment type="cofactor">
    <cofactor evidence="16">
        <name>Fe cation</name>
        <dbReference type="ChEBI" id="CHEBI:24875"/>
    </cofactor>
    <text evidence="16">Binds 1 Fe cation per subunit.</text>
</comment>
<feature type="binding site" description="in other chain" evidence="14">
    <location>
        <position position="59"/>
    </location>
    <ligand>
        <name>UDP-alpha-D-glucose</name>
        <dbReference type="ChEBI" id="CHEBI:58885"/>
        <note>ligand shared between dimeric partners</note>
    </ligand>
</feature>
<evidence type="ECO:0000256" key="6">
    <source>
        <dbReference type="ARBA" id="ARBA00022679"/>
    </source>
</evidence>
<dbReference type="InterPro" id="IPR005850">
    <property type="entry name" value="GalP_Utransf_C"/>
</dbReference>
<dbReference type="FunFam" id="3.30.428.10:FF:000001">
    <property type="entry name" value="Galactose-1-phosphate uridylyltransferase"/>
    <property type="match status" value="1"/>
</dbReference>
<feature type="binding site" evidence="16">
    <location>
        <position position="298"/>
    </location>
    <ligand>
        <name>Fe cation</name>
        <dbReference type="ChEBI" id="CHEBI:24875"/>
    </ligand>
</feature>
<protein>
    <recommendedName>
        <fullName evidence="5 12">Galactose-1-phosphate uridylyltransferase</fullName>
        <ecNumber evidence="4 12">2.7.7.12</ecNumber>
    </recommendedName>
</protein>
<dbReference type="PIRSF" id="PIRSF000808">
    <property type="entry name" value="GalT"/>
    <property type="match status" value="1"/>
</dbReference>
<evidence type="ECO:0000256" key="4">
    <source>
        <dbReference type="ARBA" id="ARBA00012384"/>
    </source>
</evidence>
<proteinExistence type="inferred from homology"/>
<evidence type="ECO:0000256" key="2">
    <source>
        <dbReference type="ARBA" id="ARBA00004947"/>
    </source>
</evidence>
<evidence type="ECO:0000256" key="5">
    <source>
        <dbReference type="ARBA" id="ARBA00016340"/>
    </source>
</evidence>
<feature type="binding site" evidence="14">
    <location>
        <begin position="26"/>
        <end position="29"/>
    </location>
    <ligand>
        <name>UDP-alpha-D-glucose</name>
        <dbReference type="ChEBI" id="CHEBI:58885"/>
        <note>ligand shared between dimeric partners</note>
    </ligand>
</feature>
<feature type="binding site" evidence="15">
    <location>
        <position position="113"/>
    </location>
    <ligand>
        <name>Zn(2+)</name>
        <dbReference type="ChEBI" id="CHEBI:29105"/>
    </ligand>
</feature>
<dbReference type="SUPFAM" id="SSF54197">
    <property type="entry name" value="HIT-like"/>
    <property type="match status" value="2"/>
</dbReference>
<dbReference type="NCBIfam" id="NF008724">
    <property type="entry name" value="PRK11720.1"/>
    <property type="match status" value="1"/>
</dbReference>
<keyword evidence="8 15" id="KW-0479">Metal-binding</keyword>
<keyword evidence="7 17" id="KW-0548">Nucleotidyltransferase</keyword>
<dbReference type="PANTHER" id="PTHR11943">
    <property type="entry name" value="GALACTOSE-1-PHOSPHATE URIDYLYLTRANSFERASE"/>
    <property type="match status" value="1"/>
</dbReference>
<keyword evidence="16" id="KW-0408">Iron</keyword>
<evidence type="ECO:0000256" key="8">
    <source>
        <dbReference type="ARBA" id="ARBA00022723"/>
    </source>
</evidence>
<feature type="binding site" description="in other chain" evidence="14">
    <location>
        <position position="153"/>
    </location>
    <ligand>
        <name>UDP-alpha-D-glucose</name>
        <dbReference type="ChEBI" id="CHEBI:58885"/>
        <note>ligand shared between dimeric partners</note>
    </ligand>
</feature>
<feature type="active site" description="Tele-UMP-histidine intermediate" evidence="13">
    <location>
        <position position="166"/>
    </location>
</feature>
<feature type="binding site" description="in other chain" evidence="14">
    <location>
        <position position="168"/>
    </location>
    <ligand>
        <name>UDP-alpha-D-glucose</name>
        <dbReference type="ChEBI" id="CHEBI:58885"/>
        <note>ligand shared between dimeric partners</note>
    </ligand>
</feature>
<evidence type="ECO:0000313" key="20">
    <source>
        <dbReference type="EMBL" id="QGM96351.1"/>
    </source>
</evidence>
<dbReference type="KEGG" id="mpar:F7D14_01845"/>
<sequence length="341" mass="38474">MLRLQQDSHRRLNSLTGEWVLVSPHRTSRPWQGQTEAREEIAIPAYDPGCYLCPGNLRANGDRNPAYEDVFVFDNDYAALLPDTPREQTDEAGLIVAAGEPGRCRVVCFSPRHDLTLSRMPVASIEKVVALWRNEFMRLDADPLIGAVQIFENRGPMMGASNPHPHCQIWATHSEPNELMKESTRQRDHLGHRGSCLLCDYLALELEKGERIVCENDGFVALVPFWATWPFETMLLPRRHRGALDEFGADDIHALADILSGVTRAYDNLFSTPFPYSMGFHQRPSDGGAHPHWHFHGHFYPPLLRSATIRKFMVGFELLGSPQRDITAESAAERLRAAIKG</sequence>
<comment type="pathway">
    <text evidence="2 17">Carbohydrate metabolism; galactose metabolism.</text>
</comment>
<dbReference type="RefSeq" id="WP_016920193.1">
    <property type="nucleotide sequence ID" value="NZ_CP044331.1"/>
</dbReference>
<evidence type="ECO:0000256" key="9">
    <source>
        <dbReference type="ARBA" id="ARBA00022833"/>
    </source>
</evidence>
<keyword evidence="21" id="KW-1185">Reference proteome</keyword>
<evidence type="ECO:0000256" key="7">
    <source>
        <dbReference type="ARBA" id="ARBA00022695"/>
    </source>
</evidence>
<feature type="binding site" evidence="16">
    <location>
        <position position="296"/>
    </location>
    <ligand>
        <name>Fe cation</name>
        <dbReference type="ChEBI" id="CHEBI:24875"/>
    </ligand>
</feature>
<dbReference type="GO" id="GO:0008270">
    <property type="term" value="F:zinc ion binding"/>
    <property type="evidence" value="ECO:0007669"/>
    <property type="project" value="InterPro"/>
</dbReference>
<dbReference type="Proteomes" id="UP000422569">
    <property type="component" value="Chromosome"/>
</dbReference>
<evidence type="ECO:0000259" key="18">
    <source>
        <dbReference type="Pfam" id="PF01087"/>
    </source>
</evidence>
<dbReference type="InterPro" id="IPR036265">
    <property type="entry name" value="HIT-like_sf"/>
</dbReference>
<evidence type="ECO:0000256" key="11">
    <source>
        <dbReference type="ARBA" id="ARBA00023277"/>
    </source>
</evidence>
<dbReference type="Pfam" id="PF02744">
    <property type="entry name" value="GalP_UDP_tr_C"/>
    <property type="match status" value="1"/>
</dbReference>
<feature type="binding site" description="in other chain" evidence="14">
    <location>
        <position position="323"/>
    </location>
    <ligand>
        <name>UDP-alpha-D-glucose</name>
        <dbReference type="ChEBI" id="CHEBI:58885"/>
        <note>ligand shared between dimeric partners</note>
    </ligand>
</feature>